<proteinExistence type="predicted"/>
<keyword evidence="1" id="KW-1133">Transmembrane helix</keyword>
<comment type="caution">
    <text evidence="3">The sequence shown here is derived from an EMBL/GenBank/DDBJ whole genome shotgun (WGS) entry which is preliminary data.</text>
</comment>
<dbReference type="Pfam" id="PF12158">
    <property type="entry name" value="DUF3592"/>
    <property type="match status" value="1"/>
</dbReference>
<keyword evidence="1" id="KW-0472">Membrane</keyword>
<dbReference type="Proteomes" id="UP001596514">
    <property type="component" value="Unassembled WGS sequence"/>
</dbReference>
<name>A0ABW2SSU2_9ACTN</name>
<dbReference type="RefSeq" id="WP_343965398.1">
    <property type="nucleotide sequence ID" value="NZ_BAAAGK010000028.1"/>
</dbReference>
<evidence type="ECO:0000313" key="4">
    <source>
        <dbReference type="Proteomes" id="UP001596514"/>
    </source>
</evidence>
<gene>
    <name evidence="3" type="ORF">ACFQVD_04365</name>
</gene>
<reference evidence="4" key="1">
    <citation type="journal article" date="2019" name="Int. J. Syst. Evol. Microbiol.">
        <title>The Global Catalogue of Microorganisms (GCM) 10K type strain sequencing project: providing services to taxonomists for standard genome sequencing and annotation.</title>
        <authorList>
            <consortium name="The Broad Institute Genomics Platform"/>
            <consortium name="The Broad Institute Genome Sequencing Center for Infectious Disease"/>
            <person name="Wu L."/>
            <person name="Ma J."/>
        </authorList>
    </citation>
    <scope>NUCLEOTIDE SEQUENCE [LARGE SCALE GENOMIC DNA]</scope>
    <source>
        <strain evidence="4">JCM 10083</strain>
    </source>
</reference>
<evidence type="ECO:0000256" key="1">
    <source>
        <dbReference type="SAM" id="Phobius"/>
    </source>
</evidence>
<accession>A0ABW2SSU2</accession>
<dbReference type="InterPro" id="IPR021994">
    <property type="entry name" value="DUF3592"/>
</dbReference>
<keyword evidence="4" id="KW-1185">Reference proteome</keyword>
<protein>
    <submittedName>
        <fullName evidence="3">DUF3592 domain-containing protein</fullName>
    </submittedName>
</protein>
<evidence type="ECO:0000259" key="2">
    <source>
        <dbReference type="Pfam" id="PF12158"/>
    </source>
</evidence>
<feature type="transmembrane region" description="Helical" evidence="1">
    <location>
        <begin position="110"/>
        <end position="133"/>
    </location>
</feature>
<evidence type="ECO:0000313" key="3">
    <source>
        <dbReference type="EMBL" id="MFC7599339.1"/>
    </source>
</evidence>
<keyword evidence="1" id="KW-0812">Transmembrane</keyword>
<feature type="domain" description="DUF3592" evidence="2">
    <location>
        <begin position="36"/>
        <end position="105"/>
    </location>
</feature>
<organism evidence="3 4">
    <name type="scientific">Streptosporangium amethystogenes subsp. fukuiense</name>
    <dbReference type="NCBI Taxonomy" id="698418"/>
    <lineage>
        <taxon>Bacteria</taxon>
        <taxon>Bacillati</taxon>
        <taxon>Actinomycetota</taxon>
        <taxon>Actinomycetes</taxon>
        <taxon>Streptosporangiales</taxon>
        <taxon>Streptosporangiaceae</taxon>
        <taxon>Streptosporangium</taxon>
    </lineage>
</organism>
<dbReference type="EMBL" id="JBHTEE010000001">
    <property type="protein sequence ID" value="MFC7599339.1"/>
    <property type="molecule type" value="Genomic_DNA"/>
</dbReference>
<sequence>MNTMPLVGILFGAVFAGMGIRVMTIGQRLRRHGVRVPGVVVGLRWSSSNGNDSGVYYPTLQFQTMQGSVVETESDLGSNPSPVYPGQQVMVAYDPERPQRARLDGVGGKGVLHGVLFLTVGAVILVVSLVAAVNSWL</sequence>
<feature type="transmembrane region" description="Helical" evidence="1">
    <location>
        <begin position="6"/>
        <end position="25"/>
    </location>
</feature>